<gene>
    <name evidence="1" type="ORF">METZ01_LOCUS11375</name>
</gene>
<reference evidence="1" key="1">
    <citation type="submission" date="2018-05" db="EMBL/GenBank/DDBJ databases">
        <authorList>
            <person name="Lanie J.A."/>
            <person name="Ng W.-L."/>
            <person name="Kazmierczak K.M."/>
            <person name="Andrzejewski T.M."/>
            <person name="Davidsen T.M."/>
            <person name="Wayne K.J."/>
            <person name="Tettelin H."/>
            <person name="Glass J.I."/>
            <person name="Rusch D."/>
            <person name="Podicherti R."/>
            <person name="Tsui H.-C.T."/>
            <person name="Winkler M.E."/>
        </authorList>
    </citation>
    <scope>NUCLEOTIDE SEQUENCE</scope>
</reference>
<name>A0A381NV94_9ZZZZ</name>
<feature type="non-terminal residue" evidence="1">
    <location>
        <position position="264"/>
    </location>
</feature>
<accession>A0A381NV94</accession>
<organism evidence="1">
    <name type="scientific">marine metagenome</name>
    <dbReference type="NCBI Taxonomy" id="408172"/>
    <lineage>
        <taxon>unclassified sequences</taxon>
        <taxon>metagenomes</taxon>
        <taxon>ecological metagenomes</taxon>
    </lineage>
</organism>
<dbReference type="EMBL" id="UINC01000625">
    <property type="protein sequence ID" value="SUZ58521.1"/>
    <property type="molecule type" value="Genomic_DNA"/>
</dbReference>
<evidence type="ECO:0000313" key="1">
    <source>
        <dbReference type="EMBL" id="SUZ58521.1"/>
    </source>
</evidence>
<dbReference type="AlphaFoldDB" id="A0A381NV94"/>
<sequence length="264" mass="30035">MIGEIYLFALFVKTKPAKYETMRAAIQEELFGAEQYTRLCSICRGEFPRSSEFFPTGRCHDGLASFCRKCANVRAQERLSVKNTETRLSQLNLLQKSCETCGETKLLCEFYMTSKSHDGKTSSCKNCMDAKNSERQMRQQRFGDLAWAVYFIQDSRNNRVKIGSCDDPYLALETLQNGSSETLHLLANHEAGQKEIAENIESTLHYLFQTHHTGNGWFEMVPSLEQYISLIQHGDYEKAEILLHPMENTQNNSSAKSAPKESAV</sequence>
<proteinExistence type="predicted"/>
<protein>
    <submittedName>
        <fullName evidence="1">Uncharacterized protein</fullName>
    </submittedName>
</protein>